<feature type="signal peptide" evidence="1">
    <location>
        <begin position="1"/>
        <end position="20"/>
    </location>
</feature>
<comment type="caution">
    <text evidence="2">The sequence shown here is derived from an EMBL/GenBank/DDBJ whole genome shotgun (WGS) entry which is preliminary data.</text>
</comment>
<dbReference type="RefSeq" id="WP_189536199.1">
    <property type="nucleotide sequence ID" value="NZ_BMYX01000022.1"/>
</dbReference>
<gene>
    <name evidence="2" type="ORF">GCM10011289_32070</name>
</gene>
<evidence type="ECO:0000256" key="1">
    <source>
        <dbReference type="SAM" id="SignalP"/>
    </source>
</evidence>
<proteinExistence type="predicted"/>
<name>A0A918UBQ6_9NEIS</name>
<keyword evidence="1" id="KW-0732">Signal</keyword>
<dbReference type="EMBL" id="BMYX01000022">
    <property type="protein sequence ID" value="GGY26047.1"/>
    <property type="molecule type" value="Genomic_DNA"/>
</dbReference>
<organism evidence="2 3">
    <name type="scientific">Paludibacterium paludis</name>
    <dbReference type="NCBI Taxonomy" id="1225769"/>
    <lineage>
        <taxon>Bacteria</taxon>
        <taxon>Pseudomonadati</taxon>
        <taxon>Pseudomonadota</taxon>
        <taxon>Betaproteobacteria</taxon>
        <taxon>Neisseriales</taxon>
        <taxon>Chromobacteriaceae</taxon>
        <taxon>Paludibacterium</taxon>
    </lineage>
</organism>
<feature type="chain" id="PRO_5036688631" evidence="1">
    <location>
        <begin position="21"/>
        <end position="137"/>
    </location>
</feature>
<accession>A0A918UBQ6</accession>
<evidence type="ECO:0000313" key="3">
    <source>
        <dbReference type="Proteomes" id="UP000645257"/>
    </source>
</evidence>
<keyword evidence="3" id="KW-1185">Reference proteome</keyword>
<sequence>MVKKALLFWAAWLCASPALADAPQGLGPSCPDLSIAGIESRDDVLRFIARLKTAAEARDARALIGLTHFPVRVSGRPMGRSQAMRSAKHVFTDKVYRAILGQDPAQLFCNYQGVMIGNGQIWFSAFNGRPAIIAINR</sequence>
<reference evidence="2" key="2">
    <citation type="submission" date="2020-09" db="EMBL/GenBank/DDBJ databases">
        <authorList>
            <person name="Sun Q."/>
            <person name="Kim S."/>
        </authorList>
    </citation>
    <scope>NUCLEOTIDE SEQUENCE</scope>
    <source>
        <strain evidence="2">KCTC 32182</strain>
    </source>
</reference>
<evidence type="ECO:0000313" key="2">
    <source>
        <dbReference type="EMBL" id="GGY26047.1"/>
    </source>
</evidence>
<protein>
    <submittedName>
        <fullName evidence="2">Uncharacterized protein</fullName>
    </submittedName>
</protein>
<reference evidence="2" key="1">
    <citation type="journal article" date="2014" name="Int. J. Syst. Evol. Microbiol.">
        <title>Complete genome sequence of Corynebacterium casei LMG S-19264T (=DSM 44701T), isolated from a smear-ripened cheese.</title>
        <authorList>
            <consortium name="US DOE Joint Genome Institute (JGI-PGF)"/>
            <person name="Walter F."/>
            <person name="Albersmeier A."/>
            <person name="Kalinowski J."/>
            <person name="Ruckert C."/>
        </authorList>
    </citation>
    <scope>NUCLEOTIDE SEQUENCE</scope>
    <source>
        <strain evidence="2">KCTC 32182</strain>
    </source>
</reference>
<dbReference type="Proteomes" id="UP000645257">
    <property type="component" value="Unassembled WGS sequence"/>
</dbReference>
<dbReference type="AlphaFoldDB" id="A0A918UBQ6"/>